<protein>
    <submittedName>
        <fullName evidence="2">Uncharacterized protein</fullName>
    </submittedName>
</protein>
<dbReference type="OrthoDB" id="1756904at2"/>
<keyword evidence="1" id="KW-0812">Transmembrane</keyword>
<accession>A0A0M3DF59</accession>
<comment type="caution">
    <text evidence="2">The sequence shown here is derived from an EMBL/GenBank/DDBJ whole genome shotgun (WGS) entry which is preliminary data.</text>
</comment>
<gene>
    <name evidence="2" type="ORF">VN21_16685</name>
</gene>
<name>A0A0M3DF59_9FIRM</name>
<feature type="transmembrane region" description="Helical" evidence="1">
    <location>
        <begin position="12"/>
        <end position="30"/>
    </location>
</feature>
<keyword evidence="3" id="KW-1185">Reference proteome</keyword>
<dbReference type="AlphaFoldDB" id="A0A0M3DF59"/>
<reference evidence="2 3" key="1">
    <citation type="submission" date="2015-04" db="EMBL/GenBank/DDBJ databases">
        <title>Microcin producing Clostridium sp. JC272T.</title>
        <authorList>
            <person name="Jyothsna T."/>
            <person name="Sasikala C."/>
            <person name="Ramana C."/>
        </authorList>
    </citation>
    <scope>NUCLEOTIDE SEQUENCE [LARGE SCALE GENOMIC DNA]</scope>
    <source>
        <strain evidence="2 3">JC272</strain>
    </source>
</reference>
<organism evidence="2 3">
    <name type="scientific">Paraclostridium benzoelyticum</name>
    <dbReference type="NCBI Taxonomy" id="1629550"/>
    <lineage>
        <taxon>Bacteria</taxon>
        <taxon>Bacillati</taxon>
        <taxon>Bacillota</taxon>
        <taxon>Clostridia</taxon>
        <taxon>Peptostreptococcales</taxon>
        <taxon>Peptostreptococcaceae</taxon>
        <taxon>Paraclostridium</taxon>
    </lineage>
</organism>
<sequence>MGTKHNKKTFTLIKVIIIVAILILTCTIIMRGRNSEIIGNTDEEVLNNITSSDLMDSIGKENISIVDTIGIEDSKIVGFKSDTGHGYSVYEKNKQGDFVMTDSAAQGISDTGLRASDFVVSYDTSNGLEHSEKAYISISEDKRISKVAMSINERTFITPFDSSKPAMVVVSDVVPITHNKDGVTYKCIYFDQNGKEIIE</sequence>
<dbReference type="EMBL" id="LBBT01000346">
    <property type="protein sequence ID" value="KKY00007.1"/>
    <property type="molecule type" value="Genomic_DNA"/>
</dbReference>
<evidence type="ECO:0000256" key="1">
    <source>
        <dbReference type="SAM" id="Phobius"/>
    </source>
</evidence>
<keyword evidence="1" id="KW-1133">Transmembrane helix</keyword>
<proteinExistence type="predicted"/>
<keyword evidence="1" id="KW-0472">Membrane</keyword>
<dbReference type="Proteomes" id="UP000034407">
    <property type="component" value="Unassembled WGS sequence"/>
</dbReference>
<dbReference type="PATRIC" id="fig|1629550.3.peg.2849"/>
<dbReference type="RefSeq" id="WP_046824255.1">
    <property type="nucleotide sequence ID" value="NZ_LBBT01000346.1"/>
</dbReference>
<evidence type="ECO:0000313" key="2">
    <source>
        <dbReference type="EMBL" id="KKY00007.1"/>
    </source>
</evidence>
<evidence type="ECO:0000313" key="3">
    <source>
        <dbReference type="Proteomes" id="UP000034407"/>
    </source>
</evidence>